<evidence type="ECO:0000259" key="8">
    <source>
        <dbReference type="PROSITE" id="PS50893"/>
    </source>
</evidence>
<name>A0A0S3EXH7_9SPHN</name>
<dbReference type="RefSeq" id="WP_062063548.1">
    <property type="nucleotide sequence ID" value="NZ_CP013264.1"/>
</dbReference>
<dbReference type="PROSITE" id="PS50929">
    <property type="entry name" value="ABC_TM1F"/>
    <property type="match status" value="1"/>
</dbReference>
<comment type="subcellular location">
    <subcellularLocation>
        <location evidence="1">Cell membrane</location>
        <topology evidence="1">Multi-pass membrane protein</topology>
    </subcellularLocation>
</comment>
<dbReference type="PROSITE" id="PS50893">
    <property type="entry name" value="ABC_TRANSPORTER_2"/>
    <property type="match status" value="1"/>
</dbReference>
<dbReference type="InterPro" id="IPR003439">
    <property type="entry name" value="ABC_transporter-like_ATP-bd"/>
</dbReference>
<evidence type="ECO:0000256" key="5">
    <source>
        <dbReference type="ARBA" id="ARBA00022989"/>
    </source>
</evidence>
<dbReference type="PANTHER" id="PTHR24221:SF654">
    <property type="entry name" value="ATP-BINDING CASSETTE SUB-FAMILY B MEMBER 6"/>
    <property type="match status" value="1"/>
</dbReference>
<dbReference type="STRING" id="1332080.ATN00_07265"/>
<keyword evidence="6 7" id="KW-0472">Membrane</keyword>
<evidence type="ECO:0000256" key="3">
    <source>
        <dbReference type="ARBA" id="ARBA00022741"/>
    </source>
</evidence>
<keyword evidence="2 7" id="KW-0812">Transmembrane</keyword>
<dbReference type="Pfam" id="PF00664">
    <property type="entry name" value="ABC_membrane"/>
    <property type="match status" value="1"/>
</dbReference>
<accession>A0A0S3EXH7</accession>
<feature type="transmembrane region" description="Helical" evidence="7">
    <location>
        <begin position="61"/>
        <end position="80"/>
    </location>
</feature>
<dbReference type="InterPro" id="IPR011527">
    <property type="entry name" value="ABC1_TM_dom"/>
</dbReference>
<feature type="domain" description="ABC transmembrane type-1" evidence="9">
    <location>
        <begin position="28"/>
        <end position="306"/>
    </location>
</feature>
<dbReference type="Pfam" id="PF00005">
    <property type="entry name" value="ABC_tran"/>
    <property type="match status" value="1"/>
</dbReference>
<evidence type="ECO:0000313" key="10">
    <source>
        <dbReference type="EMBL" id="ALR20131.1"/>
    </source>
</evidence>
<dbReference type="GO" id="GO:0016887">
    <property type="term" value="F:ATP hydrolysis activity"/>
    <property type="evidence" value="ECO:0007669"/>
    <property type="project" value="InterPro"/>
</dbReference>
<feature type="transmembrane region" description="Helical" evidence="7">
    <location>
        <begin position="283"/>
        <end position="305"/>
    </location>
</feature>
<gene>
    <name evidence="10" type="ORF">ATN00_07265</name>
</gene>
<evidence type="ECO:0000256" key="1">
    <source>
        <dbReference type="ARBA" id="ARBA00004651"/>
    </source>
</evidence>
<keyword evidence="11" id="KW-1185">Reference proteome</keyword>
<dbReference type="EMBL" id="CP013264">
    <property type="protein sequence ID" value="ALR20131.1"/>
    <property type="molecule type" value="Genomic_DNA"/>
</dbReference>
<feature type="domain" description="ABC transporter" evidence="8">
    <location>
        <begin position="340"/>
        <end position="573"/>
    </location>
</feature>
<feature type="transmembrane region" description="Helical" evidence="7">
    <location>
        <begin position="251"/>
        <end position="271"/>
    </location>
</feature>
<dbReference type="Gene3D" id="3.40.50.300">
    <property type="entry name" value="P-loop containing nucleotide triphosphate hydrolases"/>
    <property type="match status" value="1"/>
</dbReference>
<dbReference type="OrthoDB" id="9808328at2"/>
<dbReference type="PANTHER" id="PTHR24221">
    <property type="entry name" value="ATP-BINDING CASSETTE SUB-FAMILY B"/>
    <property type="match status" value="1"/>
</dbReference>
<sequence length="576" mass="61697">MTTFGILVQLIRLMLSADLGARRSLIEAFALEALVIAMGVAGPYALKLLIDTLAGPVGPPVQLLLYILLFVGCWAGASILETARLSCTAIMVDALGRRLATHALAAALPQITAARDSRSGRVPGMLERLPYSLTLVVEGLIWRLGPVFLQALASLAVIASLIEPRYVLILGLTLLGFLGATWMGAARHRVHADATNAAASHVSRTIGDIVRNARRVILNGALDRELLYVGRTLSARRHASVAMYRSLTVMASLQFCIVGAGLVALLMLAGLDVGKDRMTAGEFVLLQTYAFRLTVPLSALGYILAQAGVAIANIRDVLALTHDDGEPGCRQPDRFADADLAAENVSFSYGDGLPALAGISLHIASGRFVAIVGPNGSGKSTLAQILAGVLAPASGKVEIAGVDMATIPWGKRHRHILYAPQFIGLFNRSLRENILYPPANQQISDVEELLHVWRFHEPGRPIDFDMELGEQGERLSGGQIQKLELARLAGVDVPVLILDESTSALDPRSEADVIARLRRRTNSATTLIMITHRLATAKGADQVLFMQGGKLVGSGSHAELMRRCASYPALWHGLQE</sequence>
<dbReference type="InterPro" id="IPR036640">
    <property type="entry name" value="ABC1_TM_sf"/>
</dbReference>
<feature type="transmembrane region" description="Helical" evidence="7">
    <location>
        <begin position="166"/>
        <end position="185"/>
    </location>
</feature>
<evidence type="ECO:0000259" key="9">
    <source>
        <dbReference type="PROSITE" id="PS50929"/>
    </source>
</evidence>
<evidence type="ECO:0000256" key="7">
    <source>
        <dbReference type="SAM" id="Phobius"/>
    </source>
</evidence>
<dbReference type="InterPro" id="IPR017871">
    <property type="entry name" value="ABC_transporter-like_CS"/>
</dbReference>
<dbReference type="GO" id="GO:0005524">
    <property type="term" value="F:ATP binding"/>
    <property type="evidence" value="ECO:0007669"/>
    <property type="project" value="UniProtKB-KW"/>
</dbReference>
<keyword evidence="5 7" id="KW-1133">Transmembrane helix</keyword>
<dbReference type="Gene3D" id="1.20.1560.10">
    <property type="entry name" value="ABC transporter type 1, transmembrane domain"/>
    <property type="match status" value="1"/>
</dbReference>
<evidence type="ECO:0000256" key="2">
    <source>
        <dbReference type="ARBA" id="ARBA00022692"/>
    </source>
</evidence>
<dbReference type="InterPro" id="IPR003593">
    <property type="entry name" value="AAA+_ATPase"/>
</dbReference>
<dbReference type="GO" id="GO:0140359">
    <property type="term" value="F:ABC-type transporter activity"/>
    <property type="evidence" value="ECO:0007669"/>
    <property type="project" value="InterPro"/>
</dbReference>
<feature type="transmembrane region" description="Helical" evidence="7">
    <location>
        <begin position="26"/>
        <end position="49"/>
    </location>
</feature>
<dbReference type="GO" id="GO:0005886">
    <property type="term" value="C:plasma membrane"/>
    <property type="evidence" value="ECO:0007669"/>
    <property type="project" value="UniProtKB-SubCell"/>
</dbReference>
<dbReference type="InterPro" id="IPR039421">
    <property type="entry name" value="Type_1_exporter"/>
</dbReference>
<dbReference type="Proteomes" id="UP000056968">
    <property type="component" value="Chromosome"/>
</dbReference>
<dbReference type="PROSITE" id="PS00211">
    <property type="entry name" value="ABC_TRANSPORTER_1"/>
    <property type="match status" value="1"/>
</dbReference>
<dbReference type="SUPFAM" id="SSF90123">
    <property type="entry name" value="ABC transporter transmembrane region"/>
    <property type="match status" value="1"/>
</dbReference>
<dbReference type="SUPFAM" id="SSF52540">
    <property type="entry name" value="P-loop containing nucleoside triphosphate hydrolases"/>
    <property type="match status" value="1"/>
</dbReference>
<feature type="transmembrane region" description="Helical" evidence="7">
    <location>
        <begin position="140"/>
        <end position="159"/>
    </location>
</feature>
<proteinExistence type="predicted"/>
<evidence type="ECO:0000256" key="4">
    <source>
        <dbReference type="ARBA" id="ARBA00022840"/>
    </source>
</evidence>
<dbReference type="AlphaFoldDB" id="A0A0S3EXH7"/>
<evidence type="ECO:0000313" key="11">
    <source>
        <dbReference type="Proteomes" id="UP000056968"/>
    </source>
</evidence>
<keyword evidence="4" id="KW-0067">ATP-binding</keyword>
<organism evidence="10 11">
    <name type="scientific">Sphingobium baderi</name>
    <dbReference type="NCBI Taxonomy" id="1332080"/>
    <lineage>
        <taxon>Bacteria</taxon>
        <taxon>Pseudomonadati</taxon>
        <taxon>Pseudomonadota</taxon>
        <taxon>Alphaproteobacteria</taxon>
        <taxon>Sphingomonadales</taxon>
        <taxon>Sphingomonadaceae</taxon>
        <taxon>Sphingobium</taxon>
    </lineage>
</organism>
<keyword evidence="3" id="KW-0547">Nucleotide-binding</keyword>
<protein>
    <submittedName>
        <fullName evidence="10">ABC transporter</fullName>
    </submittedName>
</protein>
<dbReference type="InterPro" id="IPR027417">
    <property type="entry name" value="P-loop_NTPase"/>
</dbReference>
<reference evidence="10 11" key="1">
    <citation type="submission" date="2015-11" db="EMBL/GenBank/DDBJ databases">
        <title>A Two-component Flavoprotein Monooxygenase System MeaXY Responsible for para-Hydroxylation of 2-Methyl-6-ethylaniline and 2,6-Diethylaniline in Sphingobium baderi DE-13.</title>
        <authorList>
            <person name="Cheng M."/>
            <person name="Meng Q."/>
            <person name="Yang Y."/>
            <person name="Chu C."/>
            <person name="Yan X."/>
            <person name="He J."/>
            <person name="Li S."/>
        </authorList>
    </citation>
    <scope>NUCLEOTIDE SEQUENCE [LARGE SCALE GENOMIC DNA]</scope>
    <source>
        <strain evidence="10 11">DE-13</strain>
    </source>
</reference>
<dbReference type="SMART" id="SM00382">
    <property type="entry name" value="AAA"/>
    <property type="match status" value="1"/>
</dbReference>
<dbReference type="KEGG" id="sbd:ATN00_07265"/>
<evidence type="ECO:0000256" key="6">
    <source>
        <dbReference type="ARBA" id="ARBA00023136"/>
    </source>
</evidence>